<accession>A0A9K3EJT8</accession>
<proteinExistence type="predicted"/>
<reference evidence="1" key="2">
    <citation type="submission" date="2020-06" db="EMBL/GenBank/DDBJ databases">
        <title>Helianthus annuus Genome sequencing and assembly Release 2.</title>
        <authorList>
            <person name="Gouzy J."/>
            <person name="Langlade N."/>
            <person name="Munos S."/>
        </authorList>
    </citation>
    <scope>NUCLEOTIDE SEQUENCE</scope>
    <source>
        <tissue evidence="1">Leaves</tissue>
    </source>
</reference>
<sequence>MNEVSTRGRAINPELGCLLLTLFSENVDARTIGEFLNLVDAYDDFTTLSVDSQGKCITPSTSER</sequence>
<name>A0A9K3EJT8_HELAN</name>
<dbReference type="EMBL" id="MNCJ02000328">
    <property type="protein sequence ID" value="KAF5774602.1"/>
    <property type="molecule type" value="Genomic_DNA"/>
</dbReference>
<gene>
    <name evidence="1" type="ORF">HanXRQr2_Chr13g0602561</name>
</gene>
<organism evidence="1 2">
    <name type="scientific">Helianthus annuus</name>
    <name type="common">Common sunflower</name>
    <dbReference type="NCBI Taxonomy" id="4232"/>
    <lineage>
        <taxon>Eukaryota</taxon>
        <taxon>Viridiplantae</taxon>
        <taxon>Streptophyta</taxon>
        <taxon>Embryophyta</taxon>
        <taxon>Tracheophyta</taxon>
        <taxon>Spermatophyta</taxon>
        <taxon>Magnoliopsida</taxon>
        <taxon>eudicotyledons</taxon>
        <taxon>Gunneridae</taxon>
        <taxon>Pentapetalae</taxon>
        <taxon>asterids</taxon>
        <taxon>campanulids</taxon>
        <taxon>Asterales</taxon>
        <taxon>Asteraceae</taxon>
        <taxon>Asteroideae</taxon>
        <taxon>Heliantheae alliance</taxon>
        <taxon>Heliantheae</taxon>
        <taxon>Helianthus</taxon>
    </lineage>
</organism>
<comment type="caution">
    <text evidence="1">The sequence shown here is derived from an EMBL/GenBank/DDBJ whole genome shotgun (WGS) entry which is preliminary data.</text>
</comment>
<keyword evidence="2" id="KW-1185">Reference proteome</keyword>
<dbReference type="Proteomes" id="UP000215914">
    <property type="component" value="Unassembled WGS sequence"/>
</dbReference>
<evidence type="ECO:0000313" key="2">
    <source>
        <dbReference type="Proteomes" id="UP000215914"/>
    </source>
</evidence>
<dbReference type="AlphaFoldDB" id="A0A9K3EJT8"/>
<dbReference type="Gramene" id="mRNA:HanXRQr2_Chr13g0602561">
    <property type="protein sequence ID" value="mRNA:HanXRQr2_Chr13g0602561"/>
    <property type="gene ID" value="HanXRQr2_Chr13g0602561"/>
</dbReference>
<evidence type="ECO:0000313" key="1">
    <source>
        <dbReference type="EMBL" id="KAF5774602.1"/>
    </source>
</evidence>
<protein>
    <submittedName>
        <fullName evidence="1">Uncharacterized protein</fullName>
    </submittedName>
</protein>
<reference evidence="1" key="1">
    <citation type="journal article" date="2017" name="Nature">
        <title>The sunflower genome provides insights into oil metabolism, flowering and Asterid evolution.</title>
        <authorList>
            <person name="Badouin H."/>
            <person name="Gouzy J."/>
            <person name="Grassa C.J."/>
            <person name="Murat F."/>
            <person name="Staton S.E."/>
            <person name="Cottret L."/>
            <person name="Lelandais-Briere C."/>
            <person name="Owens G.L."/>
            <person name="Carrere S."/>
            <person name="Mayjonade B."/>
            <person name="Legrand L."/>
            <person name="Gill N."/>
            <person name="Kane N.C."/>
            <person name="Bowers J.E."/>
            <person name="Hubner S."/>
            <person name="Bellec A."/>
            <person name="Berard A."/>
            <person name="Berges H."/>
            <person name="Blanchet N."/>
            <person name="Boniface M.C."/>
            <person name="Brunel D."/>
            <person name="Catrice O."/>
            <person name="Chaidir N."/>
            <person name="Claudel C."/>
            <person name="Donnadieu C."/>
            <person name="Faraut T."/>
            <person name="Fievet G."/>
            <person name="Helmstetter N."/>
            <person name="King M."/>
            <person name="Knapp S.J."/>
            <person name="Lai Z."/>
            <person name="Le Paslier M.C."/>
            <person name="Lippi Y."/>
            <person name="Lorenzon L."/>
            <person name="Mandel J.R."/>
            <person name="Marage G."/>
            <person name="Marchand G."/>
            <person name="Marquand E."/>
            <person name="Bret-Mestries E."/>
            <person name="Morien E."/>
            <person name="Nambeesan S."/>
            <person name="Nguyen T."/>
            <person name="Pegot-Espagnet P."/>
            <person name="Pouilly N."/>
            <person name="Raftis F."/>
            <person name="Sallet E."/>
            <person name="Schiex T."/>
            <person name="Thomas J."/>
            <person name="Vandecasteele C."/>
            <person name="Vares D."/>
            <person name="Vear F."/>
            <person name="Vautrin S."/>
            <person name="Crespi M."/>
            <person name="Mangin B."/>
            <person name="Burke J.M."/>
            <person name="Salse J."/>
            <person name="Munos S."/>
            <person name="Vincourt P."/>
            <person name="Rieseberg L.H."/>
            <person name="Langlade N.B."/>
        </authorList>
    </citation>
    <scope>NUCLEOTIDE SEQUENCE</scope>
    <source>
        <tissue evidence="1">Leaves</tissue>
    </source>
</reference>